<feature type="transmembrane region" description="Helical" evidence="1">
    <location>
        <begin position="115"/>
        <end position="136"/>
    </location>
</feature>
<keyword evidence="2" id="KW-0808">Transferase</keyword>
<protein>
    <submittedName>
        <fullName evidence="2">Dolichol kinase</fullName>
    </submittedName>
</protein>
<dbReference type="Proteomes" id="UP000000788">
    <property type="component" value="Chromosome"/>
</dbReference>
<keyword evidence="1" id="KW-0812">Transmembrane</keyword>
<keyword evidence="3" id="KW-1185">Reference proteome</keyword>
<organism evidence="2 3">
    <name type="scientific">Prochlorococcus marinus (strain MIT 9211)</name>
    <dbReference type="NCBI Taxonomy" id="93059"/>
    <lineage>
        <taxon>Bacteria</taxon>
        <taxon>Bacillati</taxon>
        <taxon>Cyanobacteriota</taxon>
        <taxon>Cyanophyceae</taxon>
        <taxon>Synechococcales</taxon>
        <taxon>Prochlorococcaceae</taxon>
        <taxon>Prochlorococcus</taxon>
    </lineage>
</organism>
<feature type="transmembrane region" description="Helical" evidence="1">
    <location>
        <begin position="148"/>
        <end position="167"/>
    </location>
</feature>
<dbReference type="PANTHER" id="PTHR31303">
    <property type="entry name" value="CTP-DEPENDENT DIACYLGLYCEROL KINASE 1"/>
    <property type="match status" value="1"/>
</dbReference>
<feature type="transmembrane region" description="Helical" evidence="1">
    <location>
        <begin position="60"/>
        <end position="78"/>
    </location>
</feature>
<dbReference type="HOGENOM" id="CLU_058561_7_1_3"/>
<dbReference type="GO" id="GO:0004143">
    <property type="term" value="F:ATP-dependent diacylglycerol kinase activity"/>
    <property type="evidence" value="ECO:0007669"/>
    <property type="project" value="InterPro"/>
</dbReference>
<keyword evidence="2" id="KW-0418">Kinase</keyword>
<dbReference type="KEGG" id="pmj:P9211_18321"/>
<evidence type="ECO:0000313" key="2">
    <source>
        <dbReference type="EMBL" id="ABX09763.1"/>
    </source>
</evidence>
<gene>
    <name evidence="2" type="primary">sec59</name>
    <name evidence="2" type="ordered locus">P9211_18321</name>
</gene>
<evidence type="ECO:0000313" key="3">
    <source>
        <dbReference type="Proteomes" id="UP000000788"/>
    </source>
</evidence>
<dbReference type="OrthoDB" id="8149352at2"/>
<name>A9BDQ1_PROM4</name>
<reference evidence="2 3" key="1">
    <citation type="journal article" date="2007" name="PLoS Genet.">
        <title>Patterns and implications of gene gain and loss in the evolution of Prochlorococcus.</title>
        <authorList>
            <person name="Kettler G.C."/>
            <person name="Martiny A.C."/>
            <person name="Huang K."/>
            <person name="Zucker J."/>
            <person name="Coleman M.L."/>
            <person name="Rodrigue S."/>
            <person name="Chen F."/>
            <person name="Lapidus A."/>
            <person name="Ferriera S."/>
            <person name="Johnson J."/>
            <person name="Steglich C."/>
            <person name="Church G.M."/>
            <person name="Richardson P."/>
            <person name="Chisholm S.W."/>
        </authorList>
    </citation>
    <scope>NUCLEOTIDE SEQUENCE [LARGE SCALE GENOMIC DNA]</scope>
    <source>
        <strain evidence="3">MIT 9211</strain>
    </source>
</reference>
<dbReference type="eggNOG" id="COG0170">
    <property type="taxonomic scope" value="Bacteria"/>
</dbReference>
<dbReference type="AlphaFoldDB" id="A9BDQ1"/>
<evidence type="ECO:0000256" key="1">
    <source>
        <dbReference type="SAM" id="Phobius"/>
    </source>
</evidence>
<keyword evidence="1" id="KW-1133">Transmembrane helix</keyword>
<proteinExistence type="predicted"/>
<accession>A9BDQ1</accession>
<dbReference type="STRING" id="93059.P9211_18321"/>
<dbReference type="EMBL" id="CP000878">
    <property type="protein sequence ID" value="ABX09763.1"/>
    <property type="molecule type" value="Genomic_DNA"/>
</dbReference>
<sequence length="223" mass="24146">MSILIPLLIIGGWLSLVLLSSLLSKKVNSKNNELGRKIIHIGTGPVVLLAWWLKIPANVAILFASLITISLVINYQTNWISTLENVKRKSYGTVAYGLSITILLILFWSKNPAAVCAGVMVMAFGDGLAGLIGQQFKSPVWRVLDQQKSLIGTLTMGCIGLIVLFSISMMQEIHLEPIQILAISLIAVGLEQISPYGIDNLTVPISVAVGWDVMTHALQAMPS</sequence>
<feature type="transmembrane region" description="Helical" evidence="1">
    <location>
        <begin position="90"/>
        <end position="108"/>
    </location>
</feature>
<keyword evidence="1" id="KW-0472">Membrane</keyword>
<dbReference type="RefSeq" id="WP_012196383.1">
    <property type="nucleotide sequence ID" value="NC_009976.1"/>
</dbReference>
<dbReference type="InterPro" id="IPR037997">
    <property type="entry name" value="Dgk1-like"/>
</dbReference>
<dbReference type="PANTHER" id="PTHR31303:SF1">
    <property type="entry name" value="CTP-DEPENDENT DIACYLGLYCEROL KINASE 1"/>
    <property type="match status" value="1"/>
</dbReference>